<feature type="domain" description="HAMP" evidence="7">
    <location>
        <begin position="314"/>
        <end position="367"/>
    </location>
</feature>
<dbReference type="SMART" id="SM00283">
    <property type="entry name" value="MA"/>
    <property type="match status" value="1"/>
</dbReference>
<evidence type="ECO:0000256" key="5">
    <source>
        <dbReference type="SAM" id="Phobius"/>
    </source>
</evidence>
<feature type="transmembrane region" description="Helical" evidence="5">
    <location>
        <begin position="6"/>
        <end position="29"/>
    </location>
</feature>
<feature type="transmembrane region" description="Helical" evidence="5">
    <location>
        <begin position="219"/>
        <end position="243"/>
    </location>
</feature>
<dbReference type="InterPro" id="IPR051310">
    <property type="entry name" value="MCP_chemotaxis"/>
</dbReference>
<dbReference type="PANTHER" id="PTHR43531:SF11">
    <property type="entry name" value="METHYL-ACCEPTING CHEMOTAXIS PROTEIN 3"/>
    <property type="match status" value="1"/>
</dbReference>
<dbReference type="PROSITE" id="PS50885">
    <property type="entry name" value="HAMP"/>
    <property type="match status" value="3"/>
</dbReference>
<comment type="caution">
    <text evidence="8">The sequence shown here is derived from an EMBL/GenBank/DDBJ whole genome shotgun (WGS) entry which is preliminary data.</text>
</comment>
<evidence type="ECO:0000256" key="1">
    <source>
        <dbReference type="ARBA" id="ARBA00022500"/>
    </source>
</evidence>
<accession>A0ABT1LGB1</accession>
<dbReference type="CDD" id="cd11386">
    <property type="entry name" value="MCP_signal"/>
    <property type="match status" value="1"/>
</dbReference>
<feature type="region of interest" description="Disordered" evidence="4">
    <location>
        <begin position="685"/>
        <end position="708"/>
    </location>
</feature>
<feature type="domain" description="HAMP" evidence="7">
    <location>
        <begin position="368"/>
        <end position="412"/>
    </location>
</feature>
<dbReference type="PROSITE" id="PS50111">
    <property type="entry name" value="CHEMOTAXIS_TRANSDUC_2"/>
    <property type="match status" value="1"/>
</dbReference>
<keyword evidence="5" id="KW-1133">Transmembrane helix</keyword>
<evidence type="ECO:0000256" key="2">
    <source>
        <dbReference type="ARBA" id="ARBA00029447"/>
    </source>
</evidence>
<keyword evidence="5" id="KW-0472">Membrane</keyword>
<evidence type="ECO:0000313" key="8">
    <source>
        <dbReference type="EMBL" id="MCP8939996.1"/>
    </source>
</evidence>
<dbReference type="PANTHER" id="PTHR43531">
    <property type="entry name" value="PROTEIN ICFG"/>
    <property type="match status" value="1"/>
</dbReference>
<evidence type="ECO:0000256" key="4">
    <source>
        <dbReference type="SAM" id="MobiDB-lite"/>
    </source>
</evidence>
<dbReference type="CDD" id="cd06225">
    <property type="entry name" value="HAMP"/>
    <property type="match status" value="1"/>
</dbReference>
<keyword evidence="3" id="KW-0807">Transducer</keyword>
<keyword evidence="5" id="KW-0812">Transmembrane</keyword>
<evidence type="ECO:0000256" key="3">
    <source>
        <dbReference type="PROSITE-ProRule" id="PRU00284"/>
    </source>
</evidence>
<dbReference type="SUPFAM" id="SSF58104">
    <property type="entry name" value="Methyl-accepting chemotaxis protein (MCP) signaling domain"/>
    <property type="match status" value="1"/>
</dbReference>
<protein>
    <submittedName>
        <fullName evidence="8">Methyl-accepting chemotaxis protein</fullName>
    </submittedName>
</protein>
<dbReference type="Gene3D" id="1.10.287.950">
    <property type="entry name" value="Methyl-accepting chemotaxis protein"/>
    <property type="match status" value="1"/>
</dbReference>
<sequence length="708" mass="74921">MLNVKSTFVAMVGVSIVAGLFQIGALVGYRRAAHAVSDAHDARYASYLLADEMRQSSDDLTRLARTYVVTGDPAYKQQYNDIIAIRNGQKPRPVEAHRVYWDFVAAGNPQPRPPGRTVALLDLMKEAGFSREEFGKLEEAKANSDGLIGLEVEAMNAVEGKDARGNPAPADPERARELLHSAQYHRYKAQIMKPVDDFFVLLDQRTAGAIERAESSLGLFMLLTYVTTALLAGSVIVLCGFMWKRVLKGLDGIRAAMAAIAGGDLATQVPDAHRTDEIGVMANALVQFRENAAHARALEAEERAGSDRRVAQAREMAEVVKEVGAVVEAAARGDFSRRARASASIPELGALVDSVNQINEVVDQATGEFADALGAVASGDLTRTVDSQYAGRLGELRDAINATVVRLSEAVSTIQATTQDVGNAAREINSGSDDLSKRTESQAASLEETAATTEQLAASVKSSAAASRQAVVVAEEAMGVAQTGGSIVRKAVDAMARIEAASQKITDITSVIDDIAFQTNLLALNAAVEAARAGDAGKGFAVVASEVRTLAQRSSEAAKDITGLIQSSTAQVAEGVQLVRSAGDALGQIVEASSKVSTMVNEISAAAVEQANGIEEMSQTVAHMDEMVQQNAALAEQSAASAATLTQQIERLDELVAGFRTRTGDAARGEAVRREPARLRQMAEAAFSAPAARQRPKRAAGNGGWSEF</sequence>
<dbReference type="InterPro" id="IPR004089">
    <property type="entry name" value="MCPsignal_dom"/>
</dbReference>
<evidence type="ECO:0000259" key="7">
    <source>
        <dbReference type="PROSITE" id="PS50885"/>
    </source>
</evidence>
<name>A0ABT1LGB1_9HYPH</name>
<organism evidence="8 9">
    <name type="scientific">Alsobacter ponti</name>
    <dbReference type="NCBI Taxonomy" id="2962936"/>
    <lineage>
        <taxon>Bacteria</taxon>
        <taxon>Pseudomonadati</taxon>
        <taxon>Pseudomonadota</taxon>
        <taxon>Alphaproteobacteria</taxon>
        <taxon>Hyphomicrobiales</taxon>
        <taxon>Alsobacteraceae</taxon>
        <taxon>Alsobacter</taxon>
    </lineage>
</organism>
<reference evidence="8 9" key="1">
    <citation type="submission" date="2022-07" db="EMBL/GenBank/DDBJ databases">
        <authorList>
            <person name="Li W.-J."/>
            <person name="Deng Q.-Q."/>
        </authorList>
    </citation>
    <scope>NUCLEOTIDE SEQUENCE [LARGE SCALE GENOMIC DNA]</scope>
    <source>
        <strain evidence="8 9">SYSU M60028</strain>
    </source>
</reference>
<dbReference type="SMART" id="SM00304">
    <property type="entry name" value="HAMP"/>
    <property type="match status" value="3"/>
</dbReference>
<keyword evidence="9" id="KW-1185">Reference proteome</keyword>
<dbReference type="RefSeq" id="WP_254744227.1">
    <property type="nucleotide sequence ID" value="NZ_JANCLU010000016.1"/>
</dbReference>
<dbReference type="SUPFAM" id="SSF158472">
    <property type="entry name" value="HAMP domain-like"/>
    <property type="match status" value="1"/>
</dbReference>
<dbReference type="Pfam" id="PF00672">
    <property type="entry name" value="HAMP"/>
    <property type="match status" value="1"/>
</dbReference>
<dbReference type="Proteomes" id="UP001205890">
    <property type="component" value="Unassembled WGS sequence"/>
</dbReference>
<proteinExistence type="inferred from homology"/>
<evidence type="ECO:0000259" key="6">
    <source>
        <dbReference type="PROSITE" id="PS50111"/>
    </source>
</evidence>
<dbReference type="InterPro" id="IPR003660">
    <property type="entry name" value="HAMP_dom"/>
</dbReference>
<gene>
    <name evidence="8" type="ORF">NK718_15830</name>
</gene>
<keyword evidence="1" id="KW-0145">Chemotaxis</keyword>
<dbReference type="EMBL" id="JANCLU010000016">
    <property type="protein sequence ID" value="MCP8939996.1"/>
    <property type="molecule type" value="Genomic_DNA"/>
</dbReference>
<feature type="domain" description="HAMP" evidence="7">
    <location>
        <begin position="244"/>
        <end position="297"/>
    </location>
</feature>
<feature type="domain" description="Methyl-accepting transducer" evidence="6">
    <location>
        <begin position="417"/>
        <end position="646"/>
    </location>
</feature>
<comment type="similarity">
    <text evidence="2">Belongs to the methyl-accepting chemotaxis (MCP) protein family.</text>
</comment>
<dbReference type="Gene3D" id="6.10.340.10">
    <property type="match status" value="1"/>
</dbReference>
<dbReference type="Pfam" id="PF00015">
    <property type="entry name" value="MCPsignal"/>
    <property type="match status" value="1"/>
</dbReference>
<evidence type="ECO:0000313" key="9">
    <source>
        <dbReference type="Proteomes" id="UP001205890"/>
    </source>
</evidence>